<reference evidence="1" key="1">
    <citation type="submission" date="2021-03" db="EMBL/GenBank/DDBJ databases">
        <title>Whole genome shotgun sequence of Actinoplanes consettensis NBRC 14913.</title>
        <authorList>
            <person name="Komaki H."/>
            <person name="Tamura T."/>
        </authorList>
    </citation>
    <scope>NUCLEOTIDE SEQUENCE</scope>
    <source>
        <strain evidence="1">NBRC 14913</strain>
    </source>
</reference>
<comment type="caution">
    <text evidence="1">The sequence shown here is derived from an EMBL/GenBank/DDBJ whole genome shotgun (WGS) entry which is preliminary data.</text>
</comment>
<gene>
    <name evidence="1" type="ORF">Aco04nite_93150</name>
</gene>
<proteinExistence type="predicted"/>
<evidence type="ECO:0000313" key="2">
    <source>
        <dbReference type="Proteomes" id="UP000680865"/>
    </source>
</evidence>
<organism evidence="1 2">
    <name type="scientific">Winogradskya consettensis</name>
    <dbReference type="NCBI Taxonomy" id="113560"/>
    <lineage>
        <taxon>Bacteria</taxon>
        <taxon>Bacillati</taxon>
        <taxon>Actinomycetota</taxon>
        <taxon>Actinomycetes</taxon>
        <taxon>Micromonosporales</taxon>
        <taxon>Micromonosporaceae</taxon>
        <taxon>Winogradskya</taxon>
    </lineage>
</organism>
<protein>
    <submittedName>
        <fullName evidence="1">Uncharacterized protein</fullName>
    </submittedName>
</protein>
<dbReference type="Proteomes" id="UP000680865">
    <property type="component" value="Unassembled WGS sequence"/>
</dbReference>
<name>A0A919T3R8_9ACTN</name>
<dbReference type="RefSeq" id="WP_213003586.1">
    <property type="nucleotide sequence ID" value="NZ_BAAATW010000011.1"/>
</dbReference>
<evidence type="ECO:0000313" key="1">
    <source>
        <dbReference type="EMBL" id="GIM84787.1"/>
    </source>
</evidence>
<sequence length="121" mass="12537">MTDPYAEIAAELRRIADDFETLAGKDIAAPALSLAVQPRGTTDNGIVAAVDAIAGVLLGKPGITRHMSGGVYHHDAGGYRGALRIDVFQQVSDPVAREQAAELARLRAELAALTGTTAVTG</sequence>
<dbReference type="EMBL" id="BOQP01000071">
    <property type="protein sequence ID" value="GIM84787.1"/>
    <property type="molecule type" value="Genomic_DNA"/>
</dbReference>
<keyword evidence="2" id="KW-1185">Reference proteome</keyword>
<accession>A0A919T3R8</accession>
<dbReference type="AlphaFoldDB" id="A0A919T3R8"/>